<sequence>MELINRACISWSREGLGWLRGRFGPNYKGHLGLLGTALVACYATTRCNGVVLEPRFRELSIPIDPTATNPDIAVVLGDDLLILEVKVHRFESAELVSQLDDFAVNYGAFLKRWGIHLGVIHFRVGVGVREKAPP</sequence>
<dbReference type="STRING" id="340102.Pars_0277"/>
<dbReference type="KEGG" id="pas:Pars_0277"/>
<reference evidence="1 2" key="1">
    <citation type="submission" date="2007-04" db="EMBL/GenBank/DDBJ databases">
        <title>Complete sequence of Pyrobaculum arsenaticum DSM 13514.</title>
        <authorList>
            <consortium name="US DOE Joint Genome Institute"/>
            <person name="Copeland A."/>
            <person name="Lucas S."/>
            <person name="Lapidus A."/>
            <person name="Barry K."/>
            <person name="Glavina del Rio T."/>
            <person name="Dalin E."/>
            <person name="Tice H."/>
            <person name="Pitluck S."/>
            <person name="Chain P."/>
            <person name="Malfatti S."/>
            <person name="Shin M."/>
            <person name="Vergez L."/>
            <person name="Schmutz J."/>
            <person name="Larimer F."/>
            <person name="Land M."/>
            <person name="Hauser L."/>
            <person name="Kyrpides N."/>
            <person name="Mikhailova N."/>
            <person name="Cozen A.E."/>
            <person name="Fitz-Gibbon S.T."/>
            <person name="House C.H."/>
            <person name="Saltikov C."/>
            <person name="Lowe T.M."/>
            <person name="Richardson P."/>
        </authorList>
    </citation>
    <scope>NUCLEOTIDE SEQUENCE [LARGE SCALE GENOMIC DNA]</scope>
    <source>
        <strain evidence="2">ATCC 700994 / DSM 13514 / JCM 11321 / PZ6</strain>
    </source>
</reference>
<gene>
    <name evidence="1" type="ordered locus">Pars_0277</name>
</gene>
<dbReference type="EMBL" id="CP000660">
    <property type="protein sequence ID" value="ABP49890.1"/>
    <property type="molecule type" value="Genomic_DNA"/>
</dbReference>
<accession>A4WHM3</accession>
<evidence type="ECO:0000313" key="1">
    <source>
        <dbReference type="EMBL" id="ABP49890.1"/>
    </source>
</evidence>
<proteinExistence type="predicted"/>
<organism evidence="1 2">
    <name type="scientific">Pyrobaculum arsenaticum (strain DSM 13514 / JCM 11321 / PZ6)</name>
    <dbReference type="NCBI Taxonomy" id="340102"/>
    <lineage>
        <taxon>Archaea</taxon>
        <taxon>Thermoproteota</taxon>
        <taxon>Thermoprotei</taxon>
        <taxon>Thermoproteales</taxon>
        <taxon>Thermoproteaceae</taxon>
        <taxon>Pyrobaculum</taxon>
    </lineage>
</organism>
<evidence type="ECO:0000313" key="2">
    <source>
        <dbReference type="Proteomes" id="UP000001567"/>
    </source>
</evidence>
<dbReference type="AlphaFoldDB" id="A4WHM3"/>
<dbReference type="Proteomes" id="UP000001567">
    <property type="component" value="Chromosome"/>
</dbReference>
<protein>
    <submittedName>
        <fullName evidence="1">Uncharacterized protein</fullName>
    </submittedName>
</protein>
<name>A4WHM3_PYRAR</name>
<dbReference type="HOGENOM" id="CLU_1891509_0_0_2"/>